<evidence type="ECO:0000313" key="2">
    <source>
        <dbReference type="Proteomes" id="UP000016666"/>
    </source>
</evidence>
<keyword evidence="2" id="KW-1185">Reference proteome</keyword>
<protein>
    <submittedName>
        <fullName evidence="1">Uncharacterized protein</fullName>
    </submittedName>
</protein>
<reference evidence="1 2" key="1">
    <citation type="submission" date="2017-10" db="EMBL/GenBank/DDBJ databases">
        <title>A new Pekin duck reference genome.</title>
        <authorList>
            <person name="Hou Z.-C."/>
            <person name="Zhou Z.-K."/>
            <person name="Zhu F."/>
            <person name="Hou S.-S."/>
        </authorList>
    </citation>
    <scope>NUCLEOTIDE SEQUENCE [LARGE SCALE GENOMIC DNA]</scope>
</reference>
<reference evidence="1" key="3">
    <citation type="submission" date="2025-09" db="UniProtKB">
        <authorList>
            <consortium name="Ensembl"/>
        </authorList>
    </citation>
    <scope>IDENTIFICATION</scope>
</reference>
<proteinExistence type="predicted"/>
<name>A0A493SZA9_ANAPP</name>
<accession>A0A493SZA9</accession>
<dbReference type="Ensembl" id="ENSAPLT00000022074.1">
    <property type="protein sequence ID" value="ENSAPLP00000018932.1"/>
    <property type="gene ID" value="ENSAPLG00000024882.1"/>
</dbReference>
<evidence type="ECO:0000313" key="1">
    <source>
        <dbReference type="Ensembl" id="ENSAPLP00000018932.1"/>
    </source>
</evidence>
<dbReference type="AlphaFoldDB" id="A0A493SZA9"/>
<reference evidence="1" key="2">
    <citation type="submission" date="2025-08" db="UniProtKB">
        <authorList>
            <consortium name="Ensembl"/>
        </authorList>
    </citation>
    <scope>IDENTIFICATION</scope>
</reference>
<dbReference type="Proteomes" id="UP000016666">
    <property type="component" value="Chromosome 25"/>
</dbReference>
<sequence>HISPQPARQGRCPGESPGTASIWELKLRNGGDLAYSSVCMKGASVFVLKVYLDFTCQLHASQAKRELPLIKGLMNREVMPSRSLKGWHRACS</sequence>
<organism evidence="1 2">
    <name type="scientific">Anas platyrhynchos platyrhynchos</name>
    <name type="common">Northern mallard</name>
    <dbReference type="NCBI Taxonomy" id="8840"/>
    <lineage>
        <taxon>Eukaryota</taxon>
        <taxon>Metazoa</taxon>
        <taxon>Chordata</taxon>
        <taxon>Craniata</taxon>
        <taxon>Vertebrata</taxon>
        <taxon>Euteleostomi</taxon>
        <taxon>Archelosauria</taxon>
        <taxon>Archosauria</taxon>
        <taxon>Dinosauria</taxon>
        <taxon>Saurischia</taxon>
        <taxon>Theropoda</taxon>
        <taxon>Coelurosauria</taxon>
        <taxon>Aves</taxon>
        <taxon>Neognathae</taxon>
        <taxon>Galloanserae</taxon>
        <taxon>Anseriformes</taxon>
        <taxon>Anatidae</taxon>
        <taxon>Anatinae</taxon>
        <taxon>Anas</taxon>
    </lineage>
</organism>